<dbReference type="PANTHER" id="PTHR24320:SF262">
    <property type="entry name" value="DEHYDROGENASE"/>
    <property type="match status" value="1"/>
</dbReference>
<dbReference type="InterPro" id="IPR036291">
    <property type="entry name" value="NAD(P)-bd_dom_sf"/>
</dbReference>
<accession>A0ABY8U2T6</accession>
<proteinExistence type="inferred from homology"/>
<reference evidence="4 5" key="1">
    <citation type="submission" date="2023-05" db="EMBL/GenBank/DDBJ databases">
        <title>A 100% complete, gapless, phased diploid assembly of the Scenedesmus obliquus UTEX 3031 genome.</title>
        <authorList>
            <person name="Biondi T.C."/>
            <person name="Hanschen E.R."/>
            <person name="Kwon T."/>
            <person name="Eng W."/>
            <person name="Kruse C.P.S."/>
            <person name="Koehler S.I."/>
            <person name="Kunde Y."/>
            <person name="Gleasner C.D."/>
            <person name="You Mak K.T."/>
            <person name="Polle J."/>
            <person name="Hovde B.T."/>
            <person name="Starkenburg S.R."/>
        </authorList>
    </citation>
    <scope>NUCLEOTIDE SEQUENCE [LARGE SCALE GENOMIC DNA]</scope>
    <source>
        <strain evidence="4 5">DOE0152z</strain>
    </source>
</reference>
<evidence type="ECO:0000313" key="4">
    <source>
        <dbReference type="EMBL" id="WIA15774.1"/>
    </source>
</evidence>
<gene>
    <name evidence="4" type="ORF">OEZ85_002389</name>
</gene>
<sequence>MASAEQQHRQQQQQQQQQQQPQAGKVALVTGATAGIGLATADYLAGQGATVILGAIDYREGREVAAGLMRKHRGSQVEVAPQLDLACQDNVARFAEAVAARPGPLDILVNNAGVGNGYRHTCAAQQRCFTKQGVGMLAQINHLGPYTLTRLLEAKLAASRARVVFVSSIVHRFAAIRDVHAFLTDWQAGRYEHTKLANLYTAFEMQRRLGAQGVTACAVDPGAVRSGIWANNPRFNRRLGKAVIVLGAQGVTACAVDPGAVRSGIWANNPRFNRGPGKAVIDACYAPPEDAARVLLHAATCDWRADVRSGTGLGGQGAGDVAAAAAAAPEQDLRYYARGVFAWPQHVHAATCDWRADVRSGTGLGGQGAGDVAAAAAAAPEQDLRYYARGVFAWPQGAGEEAAAAAAAPEQDLRYYARGVFAWPQGAGGVAAGAAAEPEHDLRYYARGVFAWPQVCNDWAAGGPLRSSAWALNTALHTTLDWPLRRLLHSGHDLHRVVPAAAGSHAYDKQVASELWEQSADLAGLPAQPLVGSQCVAA</sequence>
<protein>
    <submittedName>
        <fullName evidence="4">Uncharacterized protein</fullName>
    </submittedName>
</protein>
<keyword evidence="5" id="KW-1185">Reference proteome</keyword>
<comment type="similarity">
    <text evidence="1">Belongs to the short-chain dehydrogenases/reductases (SDR) family.</text>
</comment>
<organism evidence="4 5">
    <name type="scientific">Tetradesmus obliquus</name>
    <name type="common">Green alga</name>
    <name type="synonym">Acutodesmus obliquus</name>
    <dbReference type="NCBI Taxonomy" id="3088"/>
    <lineage>
        <taxon>Eukaryota</taxon>
        <taxon>Viridiplantae</taxon>
        <taxon>Chlorophyta</taxon>
        <taxon>core chlorophytes</taxon>
        <taxon>Chlorophyceae</taxon>
        <taxon>CS clade</taxon>
        <taxon>Sphaeropleales</taxon>
        <taxon>Scenedesmaceae</taxon>
        <taxon>Tetradesmus</taxon>
    </lineage>
</organism>
<dbReference type="SUPFAM" id="SSF51735">
    <property type="entry name" value="NAD(P)-binding Rossmann-fold domains"/>
    <property type="match status" value="1"/>
</dbReference>
<name>A0ABY8U2T6_TETOB</name>
<dbReference type="Proteomes" id="UP001244341">
    <property type="component" value="Chromosome 6b"/>
</dbReference>
<dbReference type="Pfam" id="PF00106">
    <property type="entry name" value="adh_short"/>
    <property type="match status" value="1"/>
</dbReference>
<dbReference type="PRINTS" id="PR00081">
    <property type="entry name" value="GDHRDH"/>
</dbReference>
<evidence type="ECO:0000256" key="1">
    <source>
        <dbReference type="ARBA" id="ARBA00006484"/>
    </source>
</evidence>
<keyword evidence="2" id="KW-0560">Oxidoreductase</keyword>
<dbReference type="InterPro" id="IPR002347">
    <property type="entry name" value="SDR_fam"/>
</dbReference>
<dbReference type="EMBL" id="CP126213">
    <property type="protein sequence ID" value="WIA15774.1"/>
    <property type="molecule type" value="Genomic_DNA"/>
</dbReference>
<dbReference type="PANTHER" id="PTHR24320">
    <property type="entry name" value="RETINOL DEHYDROGENASE"/>
    <property type="match status" value="1"/>
</dbReference>
<evidence type="ECO:0000313" key="5">
    <source>
        <dbReference type="Proteomes" id="UP001244341"/>
    </source>
</evidence>
<feature type="region of interest" description="Disordered" evidence="3">
    <location>
        <begin position="1"/>
        <end position="22"/>
    </location>
</feature>
<dbReference type="Gene3D" id="3.40.50.720">
    <property type="entry name" value="NAD(P)-binding Rossmann-like Domain"/>
    <property type="match status" value="1"/>
</dbReference>
<feature type="compositionally biased region" description="Low complexity" evidence="3">
    <location>
        <begin position="9"/>
        <end position="22"/>
    </location>
</feature>
<evidence type="ECO:0000256" key="3">
    <source>
        <dbReference type="SAM" id="MobiDB-lite"/>
    </source>
</evidence>
<evidence type="ECO:0000256" key="2">
    <source>
        <dbReference type="ARBA" id="ARBA00023002"/>
    </source>
</evidence>